<accession>A0ABM7CI77</accession>
<dbReference type="Proteomes" id="UP000269693">
    <property type="component" value="Chromosome"/>
</dbReference>
<gene>
    <name evidence="1" type="ORF">D6200_13300</name>
</gene>
<evidence type="ECO:0000313" key="2">
    <source>
        <dbReference type="Proteomes" id="UP000269693"/>
    </source>
</evidence>
<keyword evidence="2" id="KW-1185">Reference proteome</keyword>
<proteinExistence type="predicted"/>
<sequence length="73" mass="8813">MALDFHRLDNQEYLFGLNDNKCKNLYEVFTEYKNWTGVLIDPYSDIKLTIENQKMFVKIIDIYIEKTNLNMDK</sequence>
<dbReference type="EMBL" id="CP032544">
    <property type="protein sequence ID" value="AZJ33487.1"/>
    <property type="molecule type" value="Genomic_DNA"/>
</dbReference>
<dbReference type="RefSeq" id="WP_073181933.1">
    <property type="nucleotide sequence ID" value="NZ_CP032544.1"/>
</dbReference>
<evidence type="ECO:0000313" key="1">
    <source>
        <dbReference type="EMBL" id="AZJ33487.1"/>
    </source>
</evidence>
<organism evidence="1 2">
    <name type="scientific">Tenacibaculum mesophilum</name>
    <dbReference type="NCBI Taxonomy" id="104268"/>
    <lineage>
        <taxon>Bacteria</taxon>
        <taxon>Pseudomonadati</taxon>
        <taxon>Bacteroidota</taxon>
        <taxon>Flavobacteriia</taxon>
        <taxon>Flavobacteriales</taxon>
        <taxon>Flavobacteriaceae</taxon>
        <taxon>Tenacibaculum</taxon>
    </lineage>
</organism>
<reference evidence="1 2" key="1">
    <citation type="submission" date="2018-09" db="EMBL/GenBank/DDBJ databases">
        <title>Insights into the microbiota of Asian seabass (Lates calcarifer) with tenacibaculosis symptoms and description of sp. nov. Tenacibaculum singaporense.</title>
        <authorList>
            <person name="Miyake S."/>
            <person name="Soh M."/>
            <person name="Azman M.N."/>
            <person name="Ngoh S.Y."/>
            <person name="Orban L."/>
            <person name="Seedorf H."/>
        </authorList>
    </citation>
    <scope>NUCLEOTIDE SEQUENCE [LARGE SCALE GENOMIC DNA]</scope>
    <source>
        <strain evidence="1 2">DSM 13764</strain>
    </source>
</reference>
<protein>
    <submittedName>
        <fullName evidence="1">Uncharacterized protein</fullName>
    </submittedName>
</protein>
<name>A0ABM7CI77_9FLAO</name>